<evidence type="ECO:0000313" key="2">
    <source>
        <dbReference type="EMBL" id="MDV0446789.1"/>
    </source>
</evidence>
<keyword evidence="1" id="KW-0812">Transmembrane</keyword>
<name>A0AAE4MIG4_9EURY</name>
<protein>
    <submittedName>
        <fullName evidence="2">Uncharacterized protein</fullName>
    </submittedName>
</protein>
<gene>
    <name evidence="2" type="ORF">MsAg5_06450</name>
</gene>
<reference evidence="2" key="1">
    <citation type="submission" date="2023-06" db="EMBL/GenBank/DDBJ databases">
        <title>Genome sequence of Methanosarcinaceae archaeon Ag5.</title>
        <authorList>
            <person name="Protasov E."/>
            <person name="Platt K."/>
            <person name="Poehlein A."/>
            <person name="Daniel R."/>
            <person name="Brune A."/>
        </authorList>
    </citation>
    <scope>NUCLEOTIDE SEQUENCE</scope>
    <source>
        <strain evidence="2">Ag5</strain>
    </source>
</reference>
<proteinExistence type="predicted"/>
<evidence type="ECO:0000313" key="3">
    <source>
        <dbReference type="Proteomes" id="UP001271789"/>
    </source>
</evidence>
<organism evidence="2 3">
    <name type="scientific">Methanolapillus africanus</name>
    <dbReference type="NCBI Taxonomy" id="3028297"/>
    <lineage>
        <taxon>Archaea</taxon>
        <taxon>Methanobacteriati</taxon>
        <taxon>Methanobacteriota</taxon>
        <taxon>Stenosarchaea group</taxon>
        <taxon>Methanomicrobia</taxon>
        <taxon>Methanosarcinales</taxon>
        <taxon>Methanosarcinaceae</taxon>
        <taxon>Methanolapillus</taxon>
    </lineage>
</organism>
<dbReference type="Proteomes" id="UP001271789">
    <property type="component" value="Unassembled WGS sequence"/>
</dbReference>
<comment type="caution">
    <text evidence="2">The sequence shown here is derived from an EMBL/GenBank/DDBJ whole genome shotgun (WGS) entry which is preliminary data.</text>
</comment>
<sequence length="76" mass="8908">MDADTIYRYGLSALFFGFTFVLIPTAFLSYIFYETFLCGPLLVFWMAAVVIYCTFLILDKIKELKPDEMLKEEKLE</sequence>
<keyword evidence="1" id="KW-1133">Transmembrane helix</keyword>
<accession>A0AAE4MIG4</accession>
<dbReference type="AlphaFoldDB" id="A0AAE4MIG4"/>
<evidence type="ECO:0000256" key="1">
    <source>
        <dbReference type="SAM" id="Phobius"/>
    </source>
</evidence>
<keyword evidence="1" id="KW-0472">Membrane</keyword>
<keyword evidence="3" id="KW-1185">Reference proteome</keyword>
<dbReference type="EMBL" id="JAWDKD010000013">
    <property type="protein sequence ID" value="MDV0446789.1"/>
    <property type="molecule type" value="Genomic_DNA"/>
</dbReference>
<feature type="transmembrane region" description="Helical" evidence="1">
    <location>
        <begin position="12"/>
        <end position="33"/>
    </location>
</feature>
<feature type="transmembrane region" description="Helical" evidence="1">
    <location>
        <begin position="39"/>
        <end position="58"/>
    </location>
</feature>